<dbReference type="Proteomes" id="UP000008637">
    <property type="component" value="Chromosome"/>
</dbReference>
<name>E8ZIP5_MYCHL</name>
<evidence type="ECO:0000313" key="2">
    <source>
        <dbReference type="Proteomes" id="UP000008637"/>
    </source>
</evidence>
<proteinExistence type="predicted"/>
<sequence length="205" mass="23359">MAMNNLYMLGALGAAGALGGGIYLAYPSSTDKPASTTTIRDKLVKDSYTILNDGHSDWSKVLEKYNDTKITPDRRFTQSTETIELDVLKRSCESALSHGEDESLYEKTKLWCTVPRTLQQRLEDLKIKLLRTDGNDDQDKWGKLKDLYKAAGDKGIKTFAINNPDDTNAWQQLRDECKKHLNKERWDSEYEYYLGKVSDWCSDKG</sequence>
<dbReference type="HOGENOM" id="CLU_098620_3_0_14"/>
<dbReference type="OrthoDB" id="9801469at2"/>
<gene>
    <name evidence="1" type="ORF">HF1_10080</name>
</gene>
<organism evidence="1 2">
    <name type="scientific">Mycoplasma haemofelis (strain Langford 1)</name>
    <name type="common">Haemobartonella felis</name>
    <dbReference type="NCBI Taxonomy" id="941640"/>
    <lineage>
        <taxon>Bacteria</taxon>
        <taxon>Bacillati</taxon>
        <taxon>Mycoplasmatota</taxon>
        <taxon>Mollicutes</taxon>
        <taxon>Mycoplasmataceae</taxon>
        <taxon>Mycoplasma</taxon>
    </lineage>
</organism>
<protein>
    <submittedName>
        <fullName evidence="1">Uncharacterized protein</fullName>
    </submittedName>
</protein>
<evidence type="ECO:0000313" key="1">
    <source>
        <dbReference type="EMBL" id="CBY93016.1"/>
    </source>
</evidence>
<dbReference type="AlphaFoldDB" id="E8ZIP5"/>
<reference evidence="1 2" key="1">
    <citation type="journal article" date="2011" name="J. Bacteriol.">
        <title>Complete genome sequence of Mycoplasma haemofelis, a hemotropic mycoplasma.</title>
        <authorList>
            <person name="Barker E.N."/>
            <person name="Helps C.R."/>
            <person name="Peters I.R."/>
            <person name="Darby A.C."/>
            <person name="Radford A.D."/>
            <person name="Tasker S."/>
        </authorList>
    </citation>
    <scope>NUCLEOTIDE SEQUENCE [LARGE SCALE GENOMIC DNA]</scope>
    <source>
        <strain evidence="1 2">Langford 1</strain>
    </source>
</reference>
<dbReference type="KEGG" id="mha:HF1_10080"/>
<accession>E8ZIP5</accession>
<dbReference type="EMBL" id="FR773153">
    <property type="protein sequence ID" value="CBY93016.1"/>
    <property type="molecule type" value="Genomic_DNA"/>
</dbReference>
<keyword evidence="2" id="KW-1185">Reference proteome</keyword>